<protein>
    <recommendedName>
        <fullName evidence="4">PGG domain-containing protein</fullName>
    </recommendedName>
</protein>
<evidence type="ECO:0000313" key="2">
    <source>
        <dbReference type="EMBL" id="CAL4980547.1"/>
    </source>
</evidence>
<sequence length="235" mass="25818">MPSDSNPGKNNKGLHKEVLGGIVTANGFLTGAVFLSINGTVTPTSGIPSNCTAGNDITLNLFLFQIWSLGFYFLSSLIATATKLLVVYFETDTWGRQMKYTTPPPPLDDDQLEHQQMAFSWLVHQRTLQPEFHHSSFQSGHQQDAGISLADRRGRNTAEMLSHFVRPLMVSSVFFSALGSLLLLLSMINMVQIKLGLLSCGNTLVVITVLGIGILILAGLVTYLSISWFFLKRVK</sequence>
<feature type="transmembrane region" description="Helical" evidence="1">
    <location>
        <begin position="18"/>
        <end position="37"/>
    </location>
</feature>
<keyword evidence="1" id="KW-0812">Transmembrane</keyword>
<accession>A0ABC9AL93</accession>
<organism evidence="2 3">
    <name type="scientific">Urochloa decumbens</name>
    <dbReference type="NCBI Taxonomy" id="240449"/>
    <lineage>
        <taxon>Eukaryota</taxon>
        <taxon>Viridiplantae</taxon>
        <taxon>Streptophyta</taxon>
        <taxon>Embryophyta</taxon>
        <taxon>Tracheophyta</taxon>
        <taxon>Spermatophyta</taxon>
        <taxon>Magnoliopsida</taxon>
        <taxon>Liliopsida</taxon>
        <taxon>Poales</taxon>
        <taxon>Poaceae</taxon>
        <taxon>PACMAD clade</taxon>
        <taxon>Panicoideae</taxon>
        <taxon>Panicodae</taxon>
        <taxon>Paniceae</taxon>
        <taxon>Melinidinae</taxon>
        <taxon>Urochloa</taxon>
    </lineage>
</organism>
<dbReference type="EMBL" id="OZ075131">
    <property type="protein sequence ID" value="CAL4980547.1"/>
    <property type="molecule type" value="Genomic_DNA"/>
</dbReference>
<keyword evidence="1" id="KW-0472">Membrane</keyword>
<evidence type="ECO:0008006" key="4">
    <source>
        <dbReference type="Google" id="ProtNLM"/>
    </source>
</evidence>
<name>A0ABC9AL93_9POAL</name>
<keyword evidence="3" id="KW-1185">Reference proteome</keyword>
<evidence type="ECO:0000313" key="3">
    <source>
        <dbReference type="Proteomes" id="UP001497457"/>
    </source>
</evidence>
<feature type="transmembrane region" description="Helical" evidence="1">
    <location>
        <begin position="203"/>
        <end position="231"/>
    </location>
</feature>
<reference evidence="2 3" key="2">
    <citation type="submission" date="2024-10" db="EMBL/GenBank/DDBJ databases">
        <authorList>
            <person name="Ryan C."/>
        </authorList>
    </citation>
    <scope>NUCLEOTIDE SEQUENCE [LARGE SCALE GENOMIC DNA]</scope>
</reference>
<dbReference type="Proteomes" id="UP001497457">
    <property type="component" value="Chromosome 21rd"/>
</dbReference>
<feature type="transmembrane region" description="Helical" evidence="1">
    <location>
        <begin position="168"/>
        <end position="191"/>
    </location>
</feature>
<proteinExistence type="predicted"/>
<gene>
    <name evidence="2" type="ORF">URODEC1_LOCUS55709</name>
</gene>
<evidence type="ECO:0000256" key="1">
    <source>
        <dbReference type="SAM" id="Phobius"/>
    </source>
</evidence>
<dbReference type="PANTHER" id="PTHR33430:SF8">
    <property type="entry name" value="OS04G0110200 PROTEIN"/>
    <property type="match status" value="1"/>
</dbReference>
<reference evidence="3" key="1">
    <citation type="submission" date="2024-06" db="EMBL/GenBank/DDBJ databases">
        <authorList>
            <person name="Ryan C."/>
        </authorList>
    </citation>
    <scope>NUCLEOTIDE SEQUENCE [LARGE SCALE GENOMIC DNA]</scope>
</reference>
<keyword evidence="1" id="KW-1133">Transmembrane helix</keyword>
<dbReference type="PANTHER" id="PTHR33430">
    <property type="entry name" value="MATERNAL EFFECT EMBRYO ARREST PROTEIN"/>
    <property type="match status" value="1"/>
</dbReference>
<dbReference type="AlphaFoldDB" id="A0ABC9AL93"/>